<dbReference type="RefSeq" id="WP_255035525.1">
    <property type="nucleotide sequence ID" value="NZ_RJUF01000003.1"/>
</dbReference>
<dbReference type="EMBL" id="RJUF01000003">
    <property type="protein sequence ID" value="MCP9761783.1"/>
    <property type="molecule type" value="Genomic_DNA"/>
</dbReference>
<dbReference type="InterPro" id="IPR050307">
    <property type="entry name" value="Sterol_Desaturase_Related"/>
</dbReference>
<feature type="transmembrane region" description="Helical" evidence="5">
    <location>
        <begin position="160"/>
        <end position="188"/>
    </location>
</feature>
<dbReference type="GO" id="GO:0005506">
    <property type="term" value="F:iron ion binding"/>
    <property type="evidence" value="ECO:0007669"/>
    <property type="project" value="InterPro"/>
</dbReference>
<comment type="caution">
    <text evidence="7">The sequence shown here is derived from an EMBL/GenBank/DDBJ whole genome shotgun (WGS) entry which is preliminary data.</text>
</comment>
<protein>
    <submittedName>
        <fullName evidence="7">Fatty acid hydroxylase family protein</fullName>
    </submittedName>
</protein>
<organism evidence="7 8">
    <name type="scientific">Lacihabitans soyangensis</name>
    <dbReference type="NCBI Taxonomy" id="869394"/>
    <lineage>
        <taxon>Bacteria</taxon>
        <taxon>Pseudomonadati</taxon>
        <taxon>Bacteroidota</taxon>
        <taxon>Cytophagia</taxon>
        <taxon>Cytophagales</taxon>
        <taxon>Leadbetterellaceae</taxon>
        <taxon>Lacihabitans</taxon>
    </lineage>
</organism>
<feature type="transmembrane region" description="Helical" evidence="5">
    <location>
        <begin position="12"/>
        <end position="36"/>
    </location>
</feature>
<evidence type="ECO:0000259" key="6">
    <source>
        <dbReference type="Pfam" id="PF04116"/>
    </source>
</evidence>
<dbReference type="GO" id="GO:0016491">
    <property type="term" value="F:oxidoreductase activity"/>
    <property type="evidence" value="ECO:0007669"/>
    <property type="project" value="InterPro"/>
</dbReference>
<keyword evidence="2 5" id="KW-0812">Transmembrane</keyword>
<dbReference type="GO" id="GO:0008610">
    <property type="term" value="P:lipid biosynthetic process"/>
    <property type="evidence" value="ECO:0007669"/>
    <property type="project" value="InterPro"/>
</dbReference>
<evidence type="ECO:0000256" key="2">
    <source>
        <dbReference type="ARBA" id="ARBA00022692"/>
    </source>
</evidence>
<evidence type="ECO:0000256" key="4">
    <source>
        <dbReference type="ARBA" id="ARBA00023136"/>
    </source>
</evidence>
<evidence type="ECO:0000256" key="3">
    <source>
        <dbReference type="ARBA" id="ARBA00022989"/>
    </source>
</evidence>
<evidence type="ECO:0000256" key="1">
    <source>
        <dbReference type="ARBA" id="ARBA00004370"/>
    </source>
</evidence>
<sequence length="254" mass="30315">MPKEFSTFEFAGIVFMANLLRYLFLAGVAFLIFYVVFKKQFSLSKIQQRFPKNKDYLREIAYSVLTFLIFTLVGVGLYNPVVRPYTHTYYEASQYGYFYLFISFFLLLLMHDTYFYWVHRLMHHPRVFKFFHHVHHQSTNPSPWASFAFQPTEAIVEAGIFVIFAFTIPVHFYVLVAFLLFMTAYNVYGHLGWELYPSGFEKTILGKWMNTSVSHNLHHQYFKGNYGLYFMFWDRWMGTVSTNYDSKFQSLPRP</sequence>
<keyword evidence="8" id="KW-1185">Reference proteome</keyword>
<dbReference type="Pfam" id="PF04116">
    <property type="entry name" value="FA_hydroxylase"/>
    <property type="match status" value="1"/>
</dbReference>
<name>A0AAE3KR57_9BACT</name>
<dbReference type="InterPro" id="IPR006694">
    <property type="entry name" value="Fatty_acid_hydroxylase"/>
</dbReference>
<evidence type="ECO:0000313" key="7">
    <source>
        <dbReference type="EMBL" id="MCP9761783.1"/>
    </source>
</evidence>
<gene>
    <name evidence="7" type="ORF">EGI31_02365</name>
</gene>
<dbReference type="AlphaFoldDB" id="A0AAE3KR57"/>
<accession>A0AAE3KR57</accession>
<keyword evidence="4 5" id="KW-0472">Membrane</keyword>
<feature type="transmembrane region" description="Helical" evidence="5">
    <location>
        <begin position="97"/>
        <end position="117"/>
    </location>
</feature>
<reference evidence="7 8" key="1">
    <citation type="submission" date="2018-11" db="EMBL/GenBank/DDBJ databases">
        <title>Novel bacteria species description.</title>
        <authorList>
            <person name="Han J.-H."/>
        </authorList>
    </citation>
    <scope>NUCLEOTIDE SEQUENCE [LARGE SCALE GENOMIC DNA]</scope>
    <source>
        <strain evidence="7 8">KCTC23259</strain>
    </source>
</reference>
<feature type="transmembrane region" description="Helical" evidence="5">
    <location>
        <begin position="56"/>
        <end position="77"/>
    </location>
</feature>
<dbReference type="GO" id="GO:0016020">
    <property type="term" value="C:membrane"/>
    <property type="evidence" value="ECO:0007669"/>
    <property type="project" value="UniProtKB-SubCell"/>
</dbReference>
<comment type="subcellular location">
    <subcellularLocation>
        <location evidence="1">Membrane</location>
    </subcellularLocation>
</comment>
<feature type="domain" description="Fatty acid hydroxylase" evidence="6">
    <location>
        <begin position="104"/>
        <end position="239"/>
    </location>
</feature>
<evidence type="ECO:0000313" key="8">
    <source>
        <dbReference type="Proteomes" id="UP001204144"/>
    </source>
</evidence>
<dbReference type="PANTHER" id="PTHR11863">
    <property type="entry name" value="STEROL DESATURASE"/>
    <property type="match status" value="1"/>
</dbReference>
<evidence type="ECO:0000256" key="5">
    <source>
        <dbReference type="SAM" id="Phobius"/>
    </source>
</evidence>
<dbReference type="Proteomes" id="UP001204144">
    <property type="component" value="Unassembled WGS sequence"/>
</dbReference>
<proteinExistence type="predicted"/>
<keyword evidence="3 5" id="KW-1133">Transmembrane helix</keyword>